<dbReference type="EMBL" id="UINC01162326">
    <property type="protein sequence ID" value="SVD62024.1"/>
    <property type="molecule type" value="Genomic_DNA"/>
</dbReference>
<sequence>PGYTSDAGTAPGNGNTFPGYFDAFGRYIFLNLTYGVN</sequence>
<feature type="non-terminal residue" evidence="1">
    <location>
        <position position="1"/>
    </location>
</feature>
<name>A0A382WTP6_9ZZZZ</name>
<organism evidence="1">
    <name type="scientific">marine metagenome</name>
    <dbReference type="NCBI Taxonomy" id="408172"/>
    <lineage>
        <taxon>unclassified sequences</taxon>
        <taxon>metagenomes</taxon>
        <taxon>ecological metagenomes</taxon>
    </lineage>
</organism>
<reference evidence="1" key="1">
    <citation type="submission" date="2018-05" db="EMBL/GenBank/DDBJ databases">
        <authorList>
            <person name="Lanie J.A."/>
            <person name="Ng W.-L."/>
            <person name="Kazmierczak K.M."/>
            <person name="Andrzejewski T.M."/>
            <person name="Davidsen T.M."/>
            <person name="Wayne K.J."/>
            <person name="Tettelin H."/>
            <person name="Glass J.I."/>
            <person name="Rusch D."/>
            <person name="Podicherti R."/>
            <person name="Tsui H.-C.T."/>
            <person name="Winkler M.E."/>
        </authorList>
    </citation>
    <scope>NUCLEOTIDE SEQUENCE</scope>
</reference>
<evidence type="ECO:0000313" key="1">
    <source>
        <dbReference type="EMBL" id="SVD62024.1"/>
    </source>
</evidence>
<dbReference type="AlphaFoldDB" id="A0A382WTP6"/>
<gene>
    <name evidence="1" type="ORF">METZ01_LOCUS414878</name>
</gene>
<proteinExistence type="predicted"/>
<accession>A0A382WTP6</accession>
<protein>
    <submittedName>
        <fullName evidence="1">Uncharacterized protein</fullName>
    </submittedName>
</protein>